<organism evidence="7 8">
    <name type="scientific">Aulographum hederae CBS 113979</name>
    <dbReference type="NCBI Taxonomy" id="1176131"/>
    <lineage>
        <taxon>Eukaryota</taxon>
        <taxon>Fungi</taxon>
        <taxon>Dikarya</taxon>
        <taxon>Ascomycota</taxon>
        <taxon>Pezizomycotina</taxon>
        <taxon>Dothideomycetes</taxon>
        <taxon>Pleosporomycetidae</taxon>
        <taxon>Aulographales</taxon>
        <taxon>Aulographaceae</taxon>
    </lineage>
</organism>
<evidence type="ECO:0000259" key="6">
    <source>
        <dbReference type="Pfam" id="PF23300"/>
    </source>
</evidence>
<comment type="subcellular location">
    <subcellularLocation>
        <location evidence="1">Nucleus</location>
    </subcellularLocation>
</comment>
<dbReference type="OrthoDB" id="67716at2759"/>
<evidence type="ECO:0000313" key="8">
    <source>
        <dbReference type="Proteomes" id="UP000800041"/>
    </source>
</evidence>
<sequence length="1218" mass="138001">MATAPYLFTETRLNLDQALPDSNVNISLPRSATFPPQSPSSRQLVLRDGNSPKDEEVFARQHLAVEASIFFRRIHSNPSSILWRLLDDRKVLELQAVDLSKDKHSKNEACLTLALRFTEPIRPFGIAFAEPEDRDALHVFAMTTAGELYTINVNKDFFVQSSRSDRDAREFCKSYTPSSFSFRFPYRIVAISALELLVSMHNGSILRLDRGTGEDGSKWRETFFSEDGWNIRSILPFQSLPGVRFEGVDLDITTSAAMAASPDQKYIFSVCLNHTLRAWSVKTGRVVEQTDLLAVNHRDTHSAAAYHIAPFQKQLMQILPTKGSYYGQEYAYHVVTYSPANHQFKFWAASESGSSGPSFKDVNSHFSFIPPVDEILDTTIWALEEFHVKATDYWKQEVNIWIRVRSGNLSKLFTLSFDFVDEDGLEQAWRHQWAAVDEGSLSIERLKPLVPFPPSGDPDMEKSISEQWLQFLFSPGRFTTPTLETALLVFQRGSGQSQSRKPASSRITDTPLQTRVCDAISYMVTLRVSEYGEFMFDLYETEMSAQWHTFYALVVDLHRRRAESMSFAFDTETSLPWLVRADFLSPIRVCSGIELDVLNLGLLSAYDLRSPPLLLQKAMRRHHKREMPEELTVARLLGAARVFRSSYPLTALNHITTDIGLETLRDSALSVPERIKELNQRCRLCKQVTDDHYEAFVGSLDNLGGAEVITNELLFSVLEGLSEQVHEHGDRNDSTRFGAKSLVRGAQDTLVLGETVLLDLVALVVFLDQELEPQELSEEFDAPTIFMELLMRLRDYQALSWLCSNIRQDPKGRVMTLMESIFIGDFKNILFPRGPLSDNLTHWIRVWTLGNQIASQYDITTSYLFSNLLQHGDIDLAEDFLPHLNPDPWVHYLRGRFYLLRGDFPMAAAELKSGSYMLAAIGRFNIEDRDLIPLLQPIERDHFSDGLPRYFTHVLSLFDKQKQHAYVVEFANLGLQAIKSAQHGEDISEEDENMATDFRSRLFSACIQLQNWQEAYTTLLSYTNVPLRNAALTSFVKALISAGQMPLLLSLPWMSLADDVENVLSSLAFKYANIEDTEKHAKLLYSWRTMRGDFRGAAMTMWELLQRLKASPSADLHSESILTNWLILVNLLSCVAEEEAWLLAESGISSQYSSGDVFGGSAATNVTHSKKGGAPRRRIVTLADVRKEYQEELDRAQALAKGRFSFMDSGGEVDMDLA</sequence>
<dbReference type="GO" id="GO:0005643">
    <property type="term" value="C:nuclear pore"/>
    <property type="evidence" value="ECO:0007669"/>
    <property type="project" value="TreeGrafter"/>
</dbReference>
<dbReference type="InterPro" id="IPR021717">
    <property type="entry name" value="Nucleoporin_Nup160"/>
</dbReference>
<dbReference type="InterPro" id="IPR048884">
    <property type="entry name" value="Nup120_helical"/>
</dbReference>
<evidence type="ECO:0000313" key="7">
    <source>
        <dbReference type="EMBL" id="KAF1984672.1"/>
    </source>
</evidence>
<dbReference type="PANTHER" id="PTHR21286:SF0">
    <property type="entry name" value="NUCLEAR PORE COMPLEX PROTEIN NUP160"/>
    <property type="match status" value="1"/>
</dbReference>
<keyword evidence="8" id="KW-1185">Reference proteome</keyword>
<dbReference type="Pfam" id="PF23300">
    <property type="entry name" value="HEAT_Nup120"/>
    <property type="match status" value="1"/>
</dbReference>
<dbReference type="GO" id="GO:0017056">
    <property type="term" value="F:structural constituent of nuclear pore"/>
    <property type="evidence" value="ECO:0007669"/>
    <property type="project" value="TreeGrafter"/>
</dbReference>
<evidence type="ECO:0000259" key="5">
    <source>
        <dbReference type="Pfam" id="PF21486"/>
    </source>
</evidence>
<proteinExistence type="predicted"/>
<dbReference type="PANTHER" id="PTHR21286">
    <property type="entry name" value="NUCLEAR PORE COMPLEX PROTEIN NUP160"/>
    <property type="match status" value="1"/>
</dbReference>
<keyword evidence="2" id="KW-0813">Transport</keyword>
<gene>
    <name evidence="7" type="ORF">K402DRAFT_395364</name>
</gene>
<dbReference type="InterPro" id="IPR056548">
    <property type="entry name" value="HEAT_Nup120"/>
</dbReference>
<name>A0A6G1GV32_9PEZI</name>
<dbReference type="InterPro" id="IPR059141">
    <property type="entry name" value="Beta-prop_Nup120_160"/>
</dbReference>
<feature type="domain" description="Nucleoporin nup120-like HEAT repeat" evidence="6">
    <location>
        <begin position="864"/>
        <end position="1040"/>
    </location>
</feature>
<evidence type="ECO:0000256" key="2">
    <source>
        <dbReference type="ARBA" id="ARBA00022448"/>
    </source>
</evidence>
<accession>A0A6G1GV32</accession>
<evidence type="ECO:0000256" key="3">
    <source>
        <dbReference type="ARBA" id="ARBA00023242"/>
    </source>
</evidence>
<keyword evidence="3" id="KW-0539">Nucleus</keyword>
<reference evidence="7" key="1">
    <citation type="journal article" date="2020" name="Stud. Mycol.">
        <title>101 Dothideomycetes genomes: a test case for predicting lifestyles and emergence of pathogens.</title>
        <authorList>
            <person name="Haridas S."/>
            <person name="Albert R."/>
            <person name="Binder M."/>
            <person name="Bloem J."/>
            <person name="Labutti K."/>
            <person name="Salamov A."/>
            <person name="Andreopoulos B."/>
            <person name="Baker S."/>
            <person name="Barry K."/>
            <person name="Bills G."/>
            <person name="Bluhm B."/>
            <person name="Cannon C."/>
            <person name="Castanera R."/>
            <person name="Culley D."/>
            <person name="Daum C."/>
            <person name="Ezra D."/>
            <person name="Gonzalez J."/>
            <person name="Henrissat B."/>
            <person name="Kuo A."/>
            <person name="Liang C."/>
            <person name="Lipzen A."/>
            <person name="Lutzoni F."/>
            <person name="Magnuson J."/>
            <person name="Mondo S."/>
            <person name="Nolan M."/>
            <person name="Ohm R."/>
            <person name="Pangilinan J."/>
            <person name="Park H.-J."/>
            <person name="Ramirez L."/>
            <person name="Alfaro M."/>
            <person name="Sun H."/>
            <person name="Tritt A."/>
            <person name="Yoshinaga Y."/>
            <person name="Zwiers L.-H."/>
            <person name="Turgeon B."/>
            <person name="Goodwin S."/>
            <person name="Spatafora J."/>
            <person name="Crous P."/>
            <person name="Grigoriev I."/>
        </authorList>
    </citation>
    <scope>NUCLEOTIDE SEQUENCE</scope>
    <source>
        <strain evidence="7">CBS 113979</strain>
    </source>
</reference>
<dbReference type="EMBL" id="ML977166">
    <property type="protein sequence ID" value="KAF1984672.1"/>
    <property type="molecule type" value="Genomic_DNA"/>
</dbReference>
<evidence type="ECO:0000256" key="1">
    <source>
        <dbReference type="ARBA" id="ARBA00004123"/>
    </source>
</evidence>
<feature type="domain" description="Nucleoporin Nup120/160 beta-propeller" evidence="4">
    <location>
        <begin position="80"/>
        <end position="594"/>
    </location>
</feature>
<dbReference type="InterPro" id="IPR011044">
    <property type="entry name" value="Quino_amine_DH_bsu"/>
</dbReference>
<dbReference type="SUPFAM" id="SSF50969">
    <property type="entry name" value="YVTN repeat-like/Quinoprotein amine dehydrogenase"/>
    <property type="match status" value="1"/>
</dbReference>
<evidence type="ECO:0000259" key="4">
    <source>
        <dbReference type="Pfam" id="PF11715"/>
    </source>
</evidence>
<evidence type="ECO:0008006" key="9">
    <source>
        <dbReference type="Google" id="ProtNLM"/>
    </source>
</evidence>
<feature type="domain" description="Nucleoporin Nup120 helical" evidence="5">
    <location>
        <begin position="662"/>
        <end position="789"/>
    </location>
</feature>
<dbReference type="Pfam" id="PF11715">
    <property type="entry name" value="Beta-prop_Nup120_160"/>
    <property type="match status" value="1"/>
</dbReference>
<dbReference type="Proteomes" id="UP000800041">
    <property type="component" value="Unassembled WGS sequence"/>
</dbReference>
<protein>
    <recommendedName>
        <fullName evidence="9">Nucleoporin Nup120/160-domain-containing protein</fullName>
    </recommendedName>
</protein>
<dbReference type="AlphaFoldDB" id="A0A6G1GV32"/>
<dbReference type="Pfam" id="PF21486">
    <property type="entry name" value="NUP120_helical"/>
    <property type="match status" value="1"/>
</dbReference>